<dbReference type="AlphaFoldDB" id="A0A4S8RCJ4"/>
<evidence type="ECO:0000313" key="2">
    <source>
        <dbReference type="Proteomes" id="UP000308671"/>
    </source>
</evidence>
<name>A0A4S8RCJ4_9HELO</name>
<comment type="caution">
    <text evidence="1">The sequence shown here is derived from an EMBL/GenBank/DDBJ whole genome shotgun (WGS) entry which is preliminary data.</text>
</comment>
<sequence>MASGNFGPGMTLIMQTIIFERGMESAGSQAITIGISTAPLPAQAVATRNRVQRLQSMAKI</sequence>
<evidence type="ECO:0000313" key="1">
    <source>
        <dbReference type="EMBL" id="THV54962.1"/>
    </source>
</evidence>
<gene>
    <name evidence="1" type="ORF">BGAL_0016g00050</name>
</gene>
<protein>
    <submittedName>
        <fullName evidence="1">Uncharacterized protein</fullName>
    </submittedName>
</protein>
<accession>A0A4S8RCJ4</accession>
<keyword evidence="2" id="KW-1185">Reference proteome</keyword>
<dbReference type="Proteomes" id="UP000308671">
    <property type="component" value="Unassembled WGS sequence"/>
</dbReference>
<organism evidence="1 2">
    <name type="scientific">Botrytis galanthina</name>
    <dbReference type="NCBI Taxonomy" id="278940"/>
    <lineage>
        <taxon>Eukaryota</taxon>
        <taxon>Fungi</taxon>
        <taxon>Dikarya</taxon>
        <taxon>Ascomycota</taxon>
        <taxon>Pezizomycotina</taxon>
        <taxon>Leotiomycetes</taxon>
        <taxon>Helotiales</taxon>
        <taxon>Sclerotiniaceae</taxon>
        <taxon>Botrytis</taxon>
    </lineage>
</organism>
<reference evidence="1 2" key="1">
    <citation type="submission" date="2017-12" db="EMBL/GenBank/DDBJ databases">
        <title>Comparative genomics of Botrytis spp.</title>
        <authorList>
            <person name="Valero-Jimenez C.A."/>
            <person name="Tapia P."/>
            <person name="Veloso J."/>
            <person name="Silva-Moreno E."/>
            <person name="Staats M."/>
            <person name="Valdes J.H."/>
            <person name="Van Kan J.A.L."/>
        </authorList>
    </citation>
    <scope>NUCLEOTIDE SEQUENCE [LARGE SCALE GENOMIC DNA]</scope>
    <source>
        <strain evidence="1 2">MUCL435</strain>
    </source>
</reference>
<dbReference type="EMBL" id="PQXL01000016">
    <property type="protein sequence ID" value="THV54962.1"/>
    <property type="molecule type" value="Genomic_DNA"/>
</dbReference>
<proteinExistence type="predicted"/>